<sequence length="548" mass="61099">MILRCVKSCSEPISIFNTVFVLVFVSPAMELVYVFTTCFCSFISTAYSLSTFSGVKLEENGYNGVVVGISSDVPENPRLVEIIKEMFNNASSDLYQATKGRAYFRDVTILIPQTWTGDQWDLGPPNITYKNIDVTITQSHNALEDGAVDLPYTKQFEGCGKPGVSIYMTSQFVQQHQKVQHLYGNYGQILVHEWGHYRWGLFDEYPNEATEGKNPESFFYFSTKTQRWRPIGCSNQWEMVAVKRIETSNSGAEYGPTYITCEGNDVSGYEEGCVALPSARHGSINGSIMEGNLKFQRLPMFCDSDPNDPATMHNAEAPNRQNLECGGRSTWEVMREHEDFNDGKNPPRIITNLTPSFNVIRARPPRVIFVIDNSNEMRIDDRMSKVTTAFNCFIKSMIPDRTLAGLVVFDRQAYVLHGLQEIDRADPEGKFENWFKVNVSRETHSSVESGVIAGMKLLSQQNDNGGGKVVVITTDKGGNSSSMGVAEGQYTQQGIVIDVLIYNDAEADIFDIVDATGRAPPFPPGSGYAPAKYVPVCHTQLQSCIFNL</sequence>
<dbReference type="InterPro" id="IPR036465">
    <property type="entry name" value="vWFA_dom_sf"/>
</dbReference>
<evidence type="ECO:0000259" key="3">
    <source>
        <dbReference type="Pfam" id="PF13519"/>
    </source>
</evidence>
<keyword evidence="5" id="KW-1185">Reference proteome</keyword>
<evidence type="ECO:0000313" key="4">
    <source>
        <dbReference type="EMBL" id="KAJ8028190.1"/>
    </source>
</evidence>
<feature type="domain" description="Calcium-activated chloride channel N-terminal" evidence="2">
    <location>
        <begin position="55"/>
        <end position="342"/>
    </location>
</feature>
<dbReference type="OrthoDB" id="687730at2759"/>
<dbReference type="Pfam" id="PF13519">
    <property type="entry name" value="VWA_2"/>
    <property type="match status" value="1"/>
</dbReference>
<comment type="caution">
    <text evidence="4">The sequence shown here is derived from an EMBL/GenBank/DDBJ whole genome shotgun (WGS) entry which is preliminary data.</text>
</comment>
<dbReference type="CDD" id="cd00198">
    <property type="entry name" value="vWFA"/>
    <property type="match status" value="1"/>
</dbReference>
<dbReference type="InterPro" id="IPR051266">
    <property type="entry name" value="CLCR"/>
</dbReference>
<dbReference type="Pfam" id="PF08434">
    <property type="entry name" value="CLCA"/>
    <property type="match status" value="1"/>
</dbReference>
<dbReference type="AlphaFoldDB" id="A0A9Q1BKK4"/>
<feature type="domain" description="VWFA" evidence="3">
    <location>
        <begin position="367"/>
        <end position="475"/>
    </location>
</feature>
<accession>A0A9Q1BKK4</accession>
<dbReference type="PANTHER" id="PTHR10579">
    <property type="entry name" value="CALCIUM-ACTIVATED CHLORIDE CHANNEL REGULATOR"/>
    <property type="match status" value="1"/>
</dbReference>
<protein>
    <submittedName>
        <fullName evidence="4">Calcium-activated chloride channel regulator 1</fullName>
    </submittedName>
</protein>
<dbReference type="InterPro" id="IPR002035">
    <property type="entry name" value="VWF_A"/>
</dbReference>
<dbReference type="PANTHER" id="PTHR10579:SF177">
    <property type="entry name" value="CALCIUM-ACTIVATED CHLORIDE CHANNEL REGULATOR 4-LIKE PROTEIN"/>
    <property type="match status" value="1"/>
</dbReference>
<feature type="transmembrane region" description="Helical" evidence="1">
    <location>
        <begin position="12"/>
        <end position="35"/>
    </location>
</feature>
<dbReference type="EMBL" id="JAIZAY010000015">
    <property type="protein sequence ID" value="KAJ8028190.1"/>
    <property type="molecule type" value="Genomic_DNA"/>
</dbReference>
<reference evidence="4" key="1">
    <citation type="submission" date="2021-10" db="EMBL/GenBank/DDBJ databases">
        <title>Tropical sea cucumber genome reveals ecological adaptation and Cuvierian tubules defense mechanism.</title>
        <authorList>
            <person name="Chen T."/>
        </authorList>
    </citation>
    <scope>NUCLEOTIDE SEQUENCE</scope>
    <source>
        <strain evidence="4">Nanhai2018</strain>
        <tissue evidence="4">Muscle</tissue>
    </source>
</reference>
<dbReference type="Gene3D" id="3.40.50.410">
    <property type="entry name" value="von Willebrand factor, type A domain"/>
    <property type="match status" value="1"/>
</dbReference>
<organism evidence="4 5">
    <name type="scientific">Holothuria leucospilota</name>
    <name type="common">Black long sea cucumber</name>
    <name type="synonym">Mertensiothuria leucospilota</name>
    <dbReference type="NCBI Taxonomy" id="206669"/>
    <lineage>
        <taxon>Eukaryota</taxon>
        <taxon>Metazoa</taxon>
        <taxon>Echinodermata</taxon>
        <taxon>Eleutherozoa</taxon>
        <taxon>Echinozoa</taxon>
        <taxon>Holothuroidea</taxon>
        <taxon>Aspidochirotacea</taxon>
        <taxon>Aspidochirotida</taxon>
        <taxon>Holothuriidae</taxon>
        <taxon>Holothuria</taxon>
    </lineage>
</organism>
<dbReference type="InterPro" id="IPR013642">
    <property type="entry name" value="CLCA_N"/>
</dbReference>
<evidence type="ECO:0000256" key="1">
    <source>
        <dbReference type="SAM" id="Phobius"/>
    </source>
</evidence>
<dbReference type="SUPFAM" id="SSF53300">
    <property type="entry name" value="vWA-like"/>
    <property type="match status" value="1"/>
</dbReference>
<evidence type="ECO:0000313" key="5">
    <source>
        <dbReference type="Proteomes" id="UP001152320"/>
    </source>
</evidence>
<keyword evidence="1" id="KW-0812">Transmembrane</keyword>
<keyword evidence="1" id="KW-1133">Transmembrane helix</keyword>
<keyword evidence="1" id="KW-0472">Membrane</keyword>
<proteinExistence type="predicted"/>
<name>A0A9Q1BKK4_HOLLE</name>
<gene>
    <name evidence="4" type="ORF">HOLleu_30357</name>
</gene>
<evidence type="ECO:0000259" key="2">
    <source>
        <dbReference type="Pfam" id="PF08434"/>
    </source>
</evidence>
<dbReference type="Proteomes" id="UP001152320">
    <property type="component" value="Chromosome 15"/>
</dbReference>